<protein>
    <submittedName>
        <fullName evidence="3">NAD(P)H-dependent oxidoreductase</fullName>
    </submittedName>
</protein>
<gene>
    <name evidence="3" type="ORF">ABUE30_11265</name>
</gene>
<evidence type="ECO:0000313" key="3">
    <source>
        <dbReference type="EMBL" id="MFM2485630.1"/>
    </source>
</evidence>
<dbReference type="Pfam" id="PF02525">
    <property type="entry name" value="Flavodoxin_2"/>
    <property type="match status" value="1"/>
</dbReference>
<dbReference type="SUPFAM" id="SSF52218">
    <property type="entry name" value="Flavoproteins"/>
    <property type="match status" value="1"/>
</dbReference>
<dbReference type="EMBL" id="JBEQCT010000005">
    <property type="protein sequence ID" value="MFM2485630.1"/>
    <property type="molecule type" value="Genomic_DNA"/>
</dbReference>
<name>A0ABW9G7G9_9GAMM</name>
<keyword evidence="4" id="KW-1185">Reference proteome</keyword>
<comment type="caution">
    <text evidence="3">The sequence shown here is derived from an EMBL/GenBank/DDBJ whole genome shotgun (WGS) entry which is preliminary data.</text>
</comment>
<dbReference type="Gene3D" id="3.40.50.360">
    <property type="match status" value="1"/>
</dbReference>
<reference evidence="3 4" key="1">
    <citation type="journal article" date="2013" name="Int. J. Syst. Evol. Microbiol.">
        <title>Celerinatantimonas yamalensis sp. nov., a cold-adapted diazotrophic bacterium from a cold permafrost brine.</title>
        <authorList>
            <person name="Shcherbakova V."/>
            <person name="Chuvilskaya N."/>
            <person name="Rivkina E."/>
            <person name="Demidov N."/>
            <person name="Uchaeva V."/>
            <person name="Suetin S."/>
            <person name="Suzina N."/>
            <person name="Gilichinsky D."/>
        </authorList>
    </citation>
    <scope>NUCLEOTIDE SEQUENCE [LARGE SCALE GENOMIC DNA]</scope>
    <source>
        <strain evidence="3 4">C7</strain>
    </source>
</reference>
<evidence type="ECO:0000259" key="2">
    <source>
        <dbReference type="Pfam" id="PF02525"/>
    </source>
</evidence>
<evidence type="ECO:0000256" key="1">
    <source>
        <dbReference type="ARBA" id="ARBA00023002"/>
    </source>
</evidence>
<feature type="domain" description="Flavodoxin-like fold" evidence="2">
    <location>
        <begin position="3"/>
        <end position="172"/>
    </location>
</feature>
<organism evidence="3 4">
    <name type="scientific">Celerinatantimonas yamalensis</name>
    <dbReference type="NCBI Taxonomy" id="559956"/>
    <lineage>
        <taxon>Bacteria</taxon>
        <taxon>Pseudomonadati</taxon>
        <taxon>Pseudomonadota</taxon>
        <taxon>Gammaproteobacteria</taxon>
        <taxon>Celerinatantimonadaceae</taxon>
        <taxon>Celerinatantimonas</taxon>
    </lineage>
</organism>
<dbReference type="Proteomes" id="UP001629953">
    <property type="component" value="Unassembled WGS sequence"/>
</dbReference>
<dbReference type="RefSeq" id="WP_408623876.1">
    <property type="nucleotide sequence ID" value="NZ_JBEQCT010000005.1"/>
</dbReference>
<sequence>MPRILVIFAHPALHKSQANQRLLAAIEGLPGITIRDLYQRYPNGFIDALAEQALLKEYDILVFQHPFYWYSAPALLKEWMDLVLTRGYVYAETPDERLSISRFLSVITSGGSMASYQPHGYNRFSIRQFLLPFEQTATLCGMEYLPPFVVDSVNKQGDDARLADFAKRYRQLLEQLRDGQLTLPEHCYYLSHPDWED</sequence>
<dbReference type="InterPro" id="IPR029039">
    <property type="entry name" value="Flavoprotein-like_sf"/>
</dbReference>
<proteinExistence type="predicted"/>
<dbReference type="PANTHER" id="PTHR47307:SF1">
    <property type="entry name" value="GLUTATHIONE-REGULATED POTASSIUM-EFFLUX SYSTEM ANCILLARY PROTEIN KEFG"/>
    <property type="match status" value="1"/>
</dbReference>
<keyword evidence="1" id="KW-0560">Oxidoreductase</keyword>
<dbReference type="InterPro" id="IPR046980">
    <property type="entry name" value="KefG/KefF"/>
</dbReference>
<evidence type="ECO:0000313" key="4">
    <source>
        <dbReference type="Proteomes" id="UP001629953"/>
    </source>
</evidence>
<accession>A0ABW9G7G9</accession>
<dbReference type="InterPro" id="IPR003680">
    <property type="entry name" value="Flavodoxin_fold"/>
</dbReference>
<dbReference type="PANTHER" id="PTHR47307">
    <property type="entry name" value="GLUTATHIONE-REGULATED POTASSIUM-EFFLUX SYSTEM ANCILLARY PROTEIN KEFG"/>
    <property type="match status" value="1"/>
</dbReference>